<protein>
    <submittedName>
        <fullName evidence="1">Uncharacterized protein</fullName>
    </submittedName>
</protein>
<reference evidence="1" key="2">
    <citation type="journal article" date="2015" name="Fish Shellfish Immunol.">
        <title>Early steps in the European eel (Anguilla anguilla)-Vibrio vulnificus interaction in the gills: Role of the RtxA13 toxin.</title>
        <authorList>
            <person name="Callol A."/>
            <person name="Pajuelo D."/>
            <person name="Ebbesson L."/>
            <person name="Teles M."/>
            <person name="MacKenzie S."/>
            <person name="Amaro C."/>
        </authorList>
    </citation>
    <scope>NUCLEOTIDE SEQUENCE</scope>
</reference>
<name>A0A0E9QHW1_ANGAN</name>
<dbReference type="EMBL" id="GBXM01092480">
    <property type="protein sequence ID" value="JAH16097.1"/>
    <property type="molecule type" value="Transcribed_RNA"/>
</dbReference>
<reference evidence="1" key="1">
    <citation type="submission" date="2014-11" db="EMBL/GenBank/DDBJ databases">
        <authorList>
            <person name="Amaro Gonzalez C."/>
        </authorList>
    </citation>
    <scope>NUCLEOTIDE SEQUENCE</scope>
</reference>
<proteinExistence type="predicted"/>
<accession>A0A0E9QHW1</accession>
<evidence type="ECO:0000313" key="1">
    <source>
        <dbReference type="EMBL" id="JAH16097.1"/>
    </source>
</evidence>
<dbReference type="AlphaFoldDB" id="A0A0E9QHW1"/>
<sequence>MADAKKPSYSEAKKTGLVQKSQPFLFSFGGVG</sequence>
<organism evidence="1">
    <name type="scientific">Anguilla anguilla</name>
    <name type="common">European freshwater eel</name>
    <name type="synonym">Muraena anguilla</name>
    <dbReference type="NCBI Taxonomy" id="7936"/>
    <lineage>
        <taxon>Eukaryota</taxon>
        <taxon>Metazoa</taxon>
        <taxon>Chordata</taxon>
        <taxon>Craniata</taxon>
        <taxon>Vertebrata</taxon>
        <taxon>Euteleostomi</taxon>
        <taxon>Actinopterygii</taxon>
        <taxon>Neopterygii</taxon>
        <taxon>Teleostei</taxon>
        <taxon>Anguilliformes</taxon>
        <taxon>Anguillidae</taxon>
        <taxon>Anguilla</taxon>
    </lineage>
</organism>